<evidence type="ECO:0000259" key="2">
    <source>
        <dbReference type="Pfam" id="PF07859"/>
    </source>
</evidence>
<accession>A0A9W7L6P2</accession>
<dbReference type="SUPFAM" id="SSF53474">
    <property type="entry name" value="alpha/beta-Hydrolases"/>
    <property type="match status" value="1"/>
</dbReference>
<dbReference type="Gene3D" id="3.40.50.1820">
    <property type="entry name" value="alpha/beta hydrolase"/>
    <property type="match status" value="1"/>
</dbReference>
<dbReference type="InterPro" id="IPR013094">
    <property type="entry name" value="AB_hydrolase_3"/>
</dbReference>
<dbReference type="GO" id="GO:0016787">
    <property type="term" value="F:hydrolase activity"/>
    <property type="evidence" value="ECO:0007669"/>
    <property type="project" value="UniProtKB-KW"/>
</dbReference>
<proteinExistence type="predicted"/>
<dbReference type="InterPro" id="IPR029058">
    <property type="entry name" value="AB_hydrolase_fold"/>
</dbReference>
<feature type="domain" description="Alpha/beta hydrolase fold-3" evidence="2">
    <location>
        <begin position="165"/>
        <end position="378"/>
    </location>
</feature>
<dbReference type="PANTHER" id="PTHR48081">
    <property type="entry name" value="AB HYDROLASE SUPERFAMILY PROTEIN C4A8.06C"/>
    <property type="match status" value="1"/>
</dbReference>
<comment type="caution">
    <text evidence="3">The sequence shown here is derived from an EMBL/GenBank/DDBJ whole genome shotgun (WGS) entry which is preliminary data.</text>
</comment>
<dbReference type="InterPro" id="IPR050300">
    <property type="entry name" value="GDXG_lipolytic_enzyme"/>
</dbReference>
<evidence type="ECO:0000256" key="1">
    <source>
        <dbReference type="ARBA" id="ARBA00022801"/>
    </source>
</evidence>
<evidence type="ECO:0000313" key="4">
    <source>
        <dbReference type="Proteomes" id="UP001165065"/>
    </source>
</evidence>
<dbReference type="PANTHER" id="PTHR48081:SF8">
    <property type="entry name" value="ALPHA_BETA HYDROLASE FOLD-3 DOMAIN-CONTAINING PROTEIN-RELATED"/>
    <property type="match status" value="1"/>
</dbReference>
<protein>
    <recommendedName>
        <fullName evidence="2">Alpha/beta hydrolase fold-3 domain-containing protein</fullName>
    </recommendedName>
</protein>
<keyword evidence="1" id="KW-0378">Hydrolase</keyword>
<sequence>MTNKLDEPSIDPSLNLNLGLGGTKLSSSTAFKLLRKSFILPSTIFTYTLEPLIFTSWAVIPLSIRAFLSRSAWSLYLPLHRVLIGKRTALHPSVSDEYAALTTVMWGARLFPMTLKRMRFGLSQICCNFPPTSSYEKEDISDPDTGVSGIYVHSAPKECKSKKVVFWIYGGAFLSGDCPGNVGLAESVAAPLSSDVFIVNYRLCPESSINDALQDVVAGYKWLISSGRVRSGVDVQVLGISSGGGLAVRLCQVLAADKGFPKENMPGAQVLICPWVHYDWHSLYPSMINNNVHDLVVTQSVYEYVNRKEVILAMVGGESQRLKVSPLGKSMSGLPRTLTVCSKHEVTCDEDTALHEKMRKEGVEAKILQREYMCHVWCLVPMLPEAKETMDEVREWMAETWEGKE</sequence>
<dbReference type="Pfam" id="PF07859">
    <property type="entry name" value="Abhydrolase_3"/>
    <property type="match status" value="1"/>
</dbReference>
<evidence type="ECO:0000313" key="3">
    <source>
        <dbReference type="EMBL" id="GMI36591.1"/>
    </source>
</evidence>
<organism evidence="3 4">
    <name type="scientific">Triparma columacea</name>
    <dbReference type="NCBI Taxonomy" id="722753"/>
    <lineage>
        <taxon>Eukaryota</taxon>
        <taxon>Sar</taxon>
        <taxon>Stramenopiles</taxon>
        <taxon>Ochrophyta</taxon>
        <taxon>Bolidophyceae</taxon>
        <taxon>Parmales</taxon>
        <taxon>Triparmaceae</taxon>
        <taxon>Triparma</taxon>
    </lineage>
</organism>
<dbReference type="OrthoDB" id="408631at2759"/>
<reference evidence="4" key="1">
    <citation type="journal article" date="2023" name="Commun. Biol.">
        <title>Genome analysis of Parmales, the sister group of diatoms, reveals the evolutionary specialization of diatoms from phago-mixotrophs to photoautotrophs.</title>
        <authorList>
            <person name="Ban H."/>
            <person name="Sato S."/>
            <person name="Yoshikawa S."/>
            <person name="Yamada K."/>
            <person name="Nakamura Y."/>
            <person name="Ichinomiya M."/>
            <person name="Sato N."/>
            <person name="Blanc-Mathieu R."/>
            <person name="Endo H."/>
            <person name="Kuwata A."/>
            <person name="Ogata H."/>
        </authorList>
    </citation>
    <scope>NUCLEOTIDE SEQUENCE [LARGE SCALE GENOMIC DNA]</scope>
</reference>
<dbReference type="AlphaFoldDB" id="A0A9W7L6P2"/>
<gene>
    <name evidence="3" type="ORF">TrCOL_g969</name>
</gene>
<keyword evidence="4" id="KW-1185">Reference proteome</keyword>
<name>A0A9W7L6P2_9STRA</name>
<dbReference type="Proteomes" id="UP001165065">
    <property type="component" value="Unassembled WGS sequence"/>
</dbReference>
<dbReference type="EMBL" id="BRYA01000963">
    <property type="protein sequence ID" value="GMI36591.1"/>
    <property type="molecule type" value="Genomic_DNA"/>
</dbReference>